<keyword evidence="2" id="KW-1185">Reference proteome</keyword>
<dbReference type="Proteomes" id="UP000026915">
    <property type="component" value="Chromosome 2"/>
</dbReference>
<proteinExistence type="predicted"/>
<dbReference type="InParanoid" id="A0A061EBH8"/>
<reference evidence="1 2" key="1">
    <citation type="journal article" date="2013" name="Genome Biol.">
        <title>The genome sequence of the most widely cultivated cacao type and its use to identify candidate genes regulating pod color.</title>
        <authorList>
            <person name="Motamayor J.C."/>
            <person name="Mockaitis K."/>
            <person name="Schmutz J."/>
            <person name="Haiminen N."/>
            <person name="Iii D.L."/>
            <person name="Cornejo O."/>
            <person name="Findley S.D."/>
            <person name="Zheng P."/>
            <person name="Utro F."/>
            <person name="Royaert S."/>
            <person name="Saski C."/>
            <person name="Jenkins J."/>
            <person name="Podicheti R."/>
            <person name="Zhao M."/>
            <person name="Scheffler B.E."/>
            <person name="Stack J.C."/>
            <person name="Feltus F.A."/>
            <person name="Mustiga G.M."/>
            <person name="Amores F."/>
            <person name="Phillips W."/>
            <person name="Marelli J.P."/>
            <person name="May G.D."/>
            <person name="Shapiro H."/>
            <person name="Ma J."/>
            <person name="Bustamante C.D."/>
            <person name="Schnell R.J."/>
            <person name="Main D."/>
            <person name="Gilbert D."/>
            <person name="Parida L."/>
            <person name="Kuhn D.N."/>
        </authorList>
    </citation>
    <scope>NUCLEOTIDE SEQUENCE [LARGE SCALE GENOMIC DNA]</scope>
    <source>
        <strain evidence="2">cv. Matina 1-6</strain>
    </source>
</reference>
<evidence type="ECO:0000313" key="1">
    <source>
        <dbReference type="EMBL" id="EOX99633.1"/>
    </source>
</evidence>
<dbReference type="Gramene" id="EOX99633">
    <property type="protein sequence ID" value="EOX99633"/>
    <property type="gene ID" value="TCM_008355"/>
</dbReference>
<dbReference type="HOGENOM" id="CLU_2836357_0_0_1"/>
<protein>
    <submittedName>
        <fullName evidence="1">Uncharacterized protein</fullName>
    </submittedName>
</protein>
<organism evidence="1 2">
    <name type="scientific">Theobroma cacao</name>
    <name type="common">Cacao</name>
    <name type="synonym">Cocoa</name>
    <dbReference type="NCBI Taxonomy" id="3641"/>
    <lineage>
        <taxon>Eukaryota</taxon>
        <taxon>Viridiplantae</taxon>
        <taxon>Streptophyta</taxon>
        <taxon>Embryophyta</taxon>
        <taxon>Tracheophyta</taxon>
        <taxon>Spermatophyta</taxon>
        <taxon>Magnoliopsida</taxon>
        <taxon>eudicotyledons</taxon>
        <taxon>Gunneridae</taxon>
        <taxon>Pentapetalae</taxon>
        <taxon>rosids</taxon>
        <taxon>malvids</taxon>
        <taxon>Malvales</taxon>
        <taxon>Malvaceae</taxon>
        <taxon>Byttnerioideae</taxon>
        <taxon>Theobroma</taxon>
    </lineage>
</organism>
<gene>
    <name evidence="1" type="ORF">TCM_008355</name>
</gene>
<sequence length="66" mass="7971">MLLHTWHWTPSTRWRMAGSEELWPSAPNLRLEREKQRPNKVPFLFIFLIPTLQNFGYNNTSEERNS</sequence>
<name>A0A061EBH8_THECC</name>
<dbReference type="EMBL" id="CM001880">
    <property type="protein sequence ID" value="EOX99633.1"/>
    <property type="molecule type" value="Genomic_DNA"/>
</dbReference>
<dbReference type="AlphaFoldDB" id="A0A061EBH8"/>
<evidence type="ECO:0000313" key="2">
    <source>
        <dbReference type="Proteomes" id="UP000026915"/>
    </source>
</evidence>
<accession>A0A061EBH8</accession>